<evidence type="ECO:0000313" key="7">
    <source>
        <dbReference type="EMBL" id="AGA29145.1"/>
    </source>
</evidence>
<dbReference type="PANTHER" id="PTHR10458:SF21">
    <property type="entry name" value="PEPTIDE DEFORMYLASE"/>
    <property type="match status" value="1"/>
</dbReference>
<accession>L0DJX3</accession>
<dbReference type="EMBL" id="CP003364">
    <property type="protein sequence ID" value="AGA29145.1"/>
    <property type="molecule type" value="Genomic_DNA"/>
</dbReference>
<dbReference type="SUPFAM" id="SSF56420">
    <property type="entry name" value="Peptide deformylase"/>
    <property type="match status" value="1"/>
</dbReference>
<keyword evidence="8" id="KW-1185">Reference proteome</keyword>
<keyword evidence="4 6" id="KW-0648">Protein biosynthesis</keyword>
<dbReference type="Proteomes" id="UP000010798">
    <property type="component" value="Chromosome"/>
</dbReference>
<evidence type="ECO:0000256" key="6">
    <source>
        <dbReference type="HAMAP-Rule" id="MF_00163"/>
    </source>
</evidence>
<dbReference type="GO" id="GO:0046872">
    <property type="term" value="F:metal ion binding"/>
    <property type="evidence" value="ECO:0007669"/>
    <property type="project" value="UniProtKB-KW"/>
</dbReference>
<dbReference type="KEGG" id="saci:Sinac_4990"/>
<feature type="binding site" evidence="6">
    <location>
        <position position="143"/>
    </location>
    <ligand>
        <name>Fe cation</name>
        <dbReference type="ChEBI" id="CHEBI:24875"/>
    </ligand>
</feature>
<gene>
    <name evidence="6" type="primary">def</name>
    <name evidence="7" type="ordered locus">Sinac_4990</name>
</gene>
<evidence type="ECO:0000256" key="2">
    <source>
        <dbReference type="ARBA" id="ARBA00022723"/>
    </source>
</evidence>
<reference evidence="7 8" key="1">
    <citation type="submission" date="2012-02" db="EMBL/GenBank/DDBJ databases">
        <title>Complete sequence of chromosome of Singulisphaera acidiphila DSM 18658.</title>
        <authorList>
            <consortium name="US DOE Joint Genome Institute (JGI-PGF)"/>
            <person name="Lucas S."/>
            <person name="Copeland A."/>
            <person name="Lapidus A."/>
            <person name="Glavina del Rio T."/>
            <person name="Dalin E."/>
            <person name="Tice H."/>
            <person name="Bruce D."/>
            <person name="Goodwin L."/>
            <person name="Pitluck S."/>
            <person name="Peters L."/>
            <person name="Ovchinnikova G."/>
            <person name="Chertkov O."/>
            <person name="Kyrpides N."/>
            <person name="Mavromatis K."/>
            <person name="Ivanova N."/>
            <person name="Brettin T."/>
            <person name="Detter J.C."/>
            <person name="Han C."/>
            <person name="Larimer F."/>
            <person name="Land M."/>
            <person name="Hauser L."/>
            <person name="Markowitz V."/>
            <person name="Cheng J.-F."/>
            <person name="Hugenholtz P."/>
            <person name="Woyke T."/>
            <person name="Wu D."/>
            <person name="Tindall B."/>
            <person name="Pomrenke H."/>
            <person name="Brambilla E."/>
            <person name="Klenk H.-P."/>
            <person name="Eisen J.A."/>
        </authorList>
    </citation>
    <scope>NUCLEOTIDE SEQUENCE [LARGE SCALE GENOMIC DNA]</scope>
    <source>
        <strain evidence="8">ATCC BAA-1392 / DSM 18658 / VKM B-2454 / MOB10</strain>
    </source>
</reference>
<dbReference type="NCBIfam" id="TIGR00079">
    <property type="entry name" value="pept_deformyl"/>
    <property type="match status" value="1"/>
</dbReference>
<dbReference type="PANTHER" id="PTHR10458">
    <property type="entry name" value="PEPTIDE DEFORMYLASE"/>
    <property type="match status" value="1"/>
</dbReference>
<feature type="binding site" evidence="6">
    <location>
        <position position="101"/>
    </location>
    <ligand>
        <name>Fe cation</name>
        <dbReference type="ChEBI" id="CHEBI:24875"/>
    </ligand>
</feature>
<dbReference type="OrthoDB" id="9784988at2"/>
<dbReference type="NCBIfam" id="NF001159">
    <property type="entry name" value="PRK00150.1-3"/>
    <property type="match status" value="1"/>
</dbReference>
<name>L0DJX3_SINAD</name>
<comment type="function">
    <text evidence="6">Removes the formyl group from the N-terminal Met of newly synthesized proteins. Requires at least a dipeptide for an efficient rate of reaction. N-terminal L-methionine is a prerequisite for activity but the enzyme has broad specificity at other positions.</text>
</comment>
<dbReference type="STRING" id="886293.Sinac_4990"/>
<dbReference type="InterPro" id="IPR036821">
    <property type="entry name" value="Peptide_deformylase_sf"/>
</dbReference>
<proteinExistence type="inferred from homology"/>
<dbReference type="HOGENOM" id="CLU_061901_5_2_0"/>
<feature type="active site" evidence="6">
    <location>
        <position position="144"/>
    </location>
</feature>
<dbReference type="Gene3D" id="3.90.45.10">
    <property type="entry name" value="Peptide deformylase"/>
    <property type="match status" value="1"/>
</dbReference>
<comment type="similarity">
    <text evidence="1 6">Belongs to the polypeptide deformylase family.</text>
</comment>
<dbReference type="Pfam" id="PF01327">
    <property type="entry name" value="Pep_deformylase"/>
    <property type="match status" value="1"/>
</dbReference>
<evidence type="ECO:0000256" key="1">
    <source>
        <dbReference type="ARBA" id="ARBA00010759"/>
    </source>
</evidence>
<keyword evidence="3 6" id="KW-0378">Hydrolase</keyword>
<comment type="catalytic activity">
    <reaction evidence="6">
        <text>N-terminal N-formyl-L-methionyl-[peptide] + H2O = N-terminal L-methionyl-[peptide] + formate</text>
        <dbReference type="Rhea" id="RHEA:24420"/>
        <dbReference type="Rhea" id="RHEA-COMP:10639"/>
        <dbReference type="Rhea" id="RHEA-COMP:10640"/>
        <dbReference type="ChEBI" id="CHEBI:15377"/>
        <dbReference type="ChEBI" id="CHEBI:15740"/>
        <dbReference type="ChEBI" id="CHEBI:49298"/>
        <dbReference type="ChEBI" id="CHEBI:64731"/>
        <dbReference type="EC" id="3.5.1.88"/>
    </reaction>
</comment>
<dbReference type="GO" id="GO:0006412">
    <property type="term" value="P:translation"/>
    <property type="evidence" value="ECO:0007669"/>
    <property type="project" value="UniProtKB-UniRule"/>
</dbReference>
<evidence type="ECO:0000256" key="3">
    <source>
        <dbReference type="ARBA" id="ARBA00022801"/>
    </source>
</evidence>
<dbReference type="RefSeq" id="WP_015248252.1">
    <property type="nucleotide sequence ID" value="NC_019892.1"/>
</dbReference>
<organism evidence="7 8">
    <name type="scientific">Singulisphaera acidiphila (strain ATCC BAA-1392 / DSM 18658 / VKM B-2454 / MOB10)</name>
    <dbReference type="NCBI Taxonomy" id="886293"/>
    <lineage>
        <taxon>Bacteria</taxon>
        <taxon>Pseudomonadati</taxon>
        <taxon>Planctomycetota</taxon>
        <taxon>Planctomycetia</taxon>
        <taxon>Isosphaerales</taxon>
        <taxon>Isosphaeraceae</taxon>
        <taxon>Singulisphaera</taxon>
    </lineage>
</organism>
<dbReference type="EC" id="3.5.1.88" evidence="6"/>
<dbReference type="PIRSF" id="PIRSF004749">
    <property type="entry name" value="Pep_def"/>
    <property type="match status" value="1"/>
</dbReference>
<comment type="cofactor">
    <cofactor evidence="6">
        <name>Fe(2+)</name>
        <dbReference type="ChEBI" id="CHEBI:29033"/>
    </cofactor>
    <text evidence="6">Binds 1 Fe(2+) ion.</text>
</comment>
<dbReference type="HAMAP" id="MF_00163">
    <property type="entry name" value="Pep_deformylase"/>
    <property type="match status" value="1"/>
</dbReference>
<dbReference type="eggNOG" id="COG0242">
    <property type="taxonomic scope" value="Bacteria"/>
</dbReference>
<evidence type="ECO:0000313" key="8">
    <source>
        <dbReference type="Proteomes" id="UP000010798"/>
    </source>
</evidence>
<evidence type="ECO:0000256" key="4">
    <source>
        <dbReference type="ARBA" id="ARBA00022917"/>
    </source>
</evidence>
<protein>
    <recommendedName>
        <fullName evidence="6">Peptide deformylase</fullName>
        <shortName evidence="6">PDF</shortName>
        <ecNumber evidence="6">3.5.1.88</ecNumber>
    </recommendedName>
    <alternativeName>
        <fullName evidence="6">Polypeptide deformylase</fullName>
    </alternativeName>
</protein>
<dbReference type="AlphaFoldDB" id="L0DJX3"/>
<dbReference type="CDD" id="cd00487">
    <property type="entry name" value="Pep_deformylase"/>
    <property type="match status" value="1"/>
</dbReference>
<evidence type="ECO:0000256" key="5">
    <source>
        <dbReference type="ARBA" id="ARBA00023004"/>
    </source>
</evidence>
<dbReference type="InterPro" id="IPR023635">
    <property type="entry name" value="Peptide_deformylase"/>
</dbReference>
<feature type="binding site" evidence="6">
    <location>
        <position position="147"/>
    </location>
    <ligand>
        <name>Fe cation</name>
        <dbReference type="ChEBI" id="CHEBI:24875"/>
    </ligand>
</feature>
<dbReference type="PRINTS" id="PR01576">
    <property type="entry name" value="PDEFORMYLASE"/>
</dbReference>
<dbReference type="GO" id="GO:0042586">
    <property type="term" value="F:peptide deformylase activity"/>
    <property type="evidence" value="ECO:0007669"/>
    <property type="project" value="UniProtKB-UniRule"/>
</dbReference>
<keyword evidence="5 6" id="KW-0408">Iron</keyword>
<sequence length="177" mass="19993">MPILRQIAQLGHPVLRSAASLIDLPISAELRTLADDMLATLREADGVGIAAPQVYEPLALFIVASRPNPRYLDAPAMEPEIVINPEIVGRSEEMVKGWEGCLSIPGIRGLVPRHRWIRARYRTVEGIEVEREFIDFVARIFQHEEDHLQGIVFLDRLDSTRDLITESEYRKQGVGRC</sequence>
<keyword evidence="2 6" id="KW-0479">Metal-binding</keyword>